<gene>
    <name evidence="2" type="ORF">TL10_24165</name>
</gene>
<feature type="transmembrane region" description="Helical" evidence="1">
    <location>
        <begin position="16"/>
        <end position="37"/>
    </location>
</feature>
<sequence>MLSLPRDDRGGVTVEAAFAIAALIAVAVLGIGGLAAVSMQVRCIDAAREAARLAARGDDRAAVDTARRTGPDGASVEVRRDGGRVVARVRAPAPLLPGVTVGAEAVAAPEPGA</sequence>
<dbReference type="STRING" id="280871.TL10_24165"/>
<evidence type="ECO:0000313" key="3">
    <source>
        <dbReference type="Proteomes" id="UP000032221"/>
    </source>
</evidence>
<dbReference type="NCBIfam" id="NF041390">
    <property type="entry name" value="TadE_Rv3655c"/>
    <property type="match status" value="1"/>
</dbReference>
<accession>A0A0D1JPH3</accession>
<evidence type="ECO:0000256" key="1">
    <source>
        <dbReference type="SAM" id="Phobius"/>
    </source>
</evidence>
<dbReference type="EMBL" id="JXST01000043">
    <property type="protein sequence ID" value="KIU14479.1"/>
    <property type="molecule type" value="Genomic_DNA"/>
</dbReference>
<protein>
    <submittedName>
        <fullName evidence="2">Pilus assembly protein TadE</fullName>
    </submittedName>
</protein>
<organism evidence="2 3">
    <name type="scientific">Mycolicibacterium llatzerense</name>
    <dbReference type="NCBI Taxonomy" id="280871"/>
    <lineage>
        <taxon>Bacteria</taxon>
        <taxon>Bacillati</taxon>
        <taxon>Actinomycetota</taxon>
        <taxon>Actinomycetes</taxon>
        <taxon>Mycobacteriales</taxon>
        <taxon>Mycobacteriaceae</taxon>
        <taxon>Mycolicibacterium</taxon>
    </lineage>
</organism>
<dbReference type="AlphaFoldDB" id="A0A0D1JPH3"/>
<name>A0A0D1JPH3_9MYCO</name>
<keyword evidence="1" id="KW-0812">Transmembrane</keyword>
<reference evidence="2 3" key="1">
    <citation type="submission" date="2015-01" db="EMBL/GenBank/DDBJ databases">
        <title>Genome sequence of Mycobacterium llatzerense and Mycobacterium immunogenum recovered from brain abscess.</title>
        <authorList>
            <person name="Greninger A.L."/>
            <person name="Langelier C."/>
            <person name="Cunningham G."/>
            <person name="Chiu C.Y."/>
            <person name="Miller S."/>
        </authorList>
    </citation>
    <scope>NUCLEOTIDE SEQUENCE [LARGE SCALE GENOMIC DNA]</scope>
    <source>
        <strain evidence="2 3">CLUC14</strain>
    </source>
</reference>
<dbReference type="InterPro" id="IPR049790">
    <property type="entry name" value="Rv3655c/TadE"/>
</dbReference>
<proteinExistence type="predicted"/>
<keyword evidence="3" id="KW-1185">Reference proteome</keyword>
<dbReference type="RefSeq" id="WP_043987671.1">
    <property type="nucleotide sequence ID" value="NZ_JXST01000043.1"/>
</dbReference>
<evidence type="ECO:0000313" key="2">
    <source>
        <dbReference type="EMBL" id="KIU14479.1"/>
    </source>
</evidence>
<keyword evidence="1" id="KW-1133">Transmembrane helix</keyword>
<comment type="caution">
    <text evidence="2">The sequence shown here is derived from an EMBL/GenBank/DDBJ whole genome shotgun (WGS) entry which is preliminary data.</text>
</comment>
<dbReference type="Proteomes" id="UP000032221">
    <property type="component" value="Unassembled WGS sequence"/>
</dbReference>
<dbReference type="PATRIC" id="fig|280871.6.peg.5003"/>
<keyword evidence="1" id="KW-0472">Membrane</keyword>